<accession>A0A1X7VRM5</accession>
<evidence type="ECO:0000313" key="1">
    <source>
        <dbReference type="EnsemblMetazoa" id="Aqu2.1.42747_001"/>
    </source>
</evidence>
<name>A0A1X7VRM5_AMPQE</name>
<dbReference type="EnsemblMetazoa" id="Aqu2.1.42747_001">
    <property type="protein sequence ID" value="Aqu2.1.42747_001"/>
    <property type="gene ID" value="Aqu2.1.42747"/>
</dbReference>
<reference evidence="1" key="1">
    <citation type="submission" date="2017-05" db="UniProtKB">
        <authorList>
            <consortium name="EnsemblMetazoa"/>
        </authorList>
    </citation>
    <scope>IDENTIFICATION</scope>
</reference>
<sequence>CLYIILFILNLKQNLMILEKGNTHTQGHT</sequence>
<dbReference type="AlphaFoldDB" id="A0A1X7VRM5"/>
<dbReference type="InParanoid" id="A0A1X7VRM5"/>
<organism evidence="1">
    <name type="scientific">Amphimedon queenslandica</name>
    <name type="common">Sponge</name>
    <dbReference type="NCBI Taxonomy" id="400682"/>
    <lineage>
        <taxon>Eukaryota</taxon>
        <taxon>Metazoa</taxon>
        <taxon>Porifera</taxon>
        <taxon>Demospongiae</taxon>
        <taxon>Heteroscleromorpha</taxon>
        <taxon>Haplosclerida</taxon>
        <taxon>Niphatidae</taxon>
        <taxon>Amphimedon</taxon>
    </lineage>
</organism>
<protein>
    <submittedName>
        <fullName evidence="1">Uncharacterized protein</fullName>
    </submittedName>
</protein>
<proteinExistence type="predicted"/>